<sequence>MSSVSAVAALGEHIDTPPEEIRPNLSYLTVTPNVVATPPTGKRKSVDLALQGFGQFTPMMADYIYNGMKDSDTSADSLNLMSASTGQSSSTQGVAGATPSPSKDPAAHLRSLGLLRKSSLRVSKGRYTVNQPLSAAAAHPMVDKYTEELYRKMPEKYGSLAGRKSTCTENVPVIAGAGSVTTTEGGSDSGAEILLPVPSRSQRRESLLSPRKHGYEFTLPTAGTDKTYTATLIPQERHQSKAPRKSSVSHERRHSKSLESLKGQGRKQSRSSGVSKEKDRRHSKSHTSRQEHRHPKGNSKDHEKRQSKSTRKSEDKKRSKSHGHRSDGRKRSRSGASTEGESRHSNSPGERRQSKSSGILKDKRRYSRADVTVIIEERRSSNSSAKTKERRNSNSSRTSPKNRRNSRSPALQHARRQSRGRELHSTSNNSISSISSSSSSRSSSSDSNRQSSCESDSSASAVKNQRSSTFDLFTCSPMHKRWVLPYSCGGGRIAKAHTNSGANRFQSSVAPACLRAYSALKCLFFRPTKRDMRAETKSISSDDDAEIEEEEGSEKESEGDGDDEAEDYEEKRDMLRTSRRSDAIESRLGVSFSLRTRPDVECLENMGLPTCRVTVTVEEADEEDASSKEGDTQEDANQTTPQSLGKDSATDKARQVENNLNDTPKNIKCSADNDTNANQKKKLPLTACDSGIQDNSPSMENSESFTMDTSIECPTIIAGVQYGESDSSNKKETRTVDVCDYEPDEIILDSDLLVEIDECMDSVFHDEDVTTNACDAAVISATKQTVKATTGRQHSAPHCGKTSGNDSDLETVSDALLRR</sequence>
<feature type="region of interest" description="Disordered" evidence="1">
    <location>
        <begin position="178"/>
        <end position="463"/>
    </location>
</feature>
<feature type="region of interest" description="Disordered" evidence="1">
    <location>
        <begin position="657"/>
        <end position="676"/>
    </location>
</feature>
<feature type="compositionally biased region" description="Basic and acidic residues" evidence="1">
    <location>
        <begin position="375"/>
        <end position="392"/>
    </location>
</feature>
<feature type="compositionally biased region" description="Low complexity" evidence="1">
    <location>
        <begin position="82"/>
        <end position="97"/>
    </location>
</feature>
<dbReference type="AlphaFoldDB" id="A0A433T0U9"/>
<feature type="compositionally biased region" description="Basic residues" evidence="1">
    <location>
        <begin position="281"/>
        <end position="297"/>
    </location>
</feature>
<name>A0A433T0U9_ELYCH</name>
<evidence type="ECO:0000313" key="3">
    <source>
        <dbReference type="Proteomes" id="UP000271974"/>
    </source>
</evidence>
<keyword evidence="3" id="KW-1185">Reference proteome</keyword>
<organism evidence="2 3">
    <name type="scientific">Elysia chlorotica</name>
    <name type="common">Eastern emerald elysia</name>
    <name type="synonym">Sea slug</name>
    <dbReference type="NCBI Taxonomy" id="188477"/>
    <lineage>
        <taxon>Eukaryota</taxon>
        <taxon>Metazoa</taxon>
        <taxon>Spiralia</taxon>
        <taxon>Lophotrochozoa</taxon>
        <taxon>Mollusca</taxon>
        <taxon>Gastropoda</taxon>
        <taxon>Heterobranchia</taxon>
        <taxon>Euthyneura</taxon>
        <taxon>Panpulmonata</taxon>
        <taxon>Sacoglossa</taxon>
        <taxon>Placobranchoidea</taxon>
        <taxon>Plakobranchidae</taxon>
        <taxon>Elysia</taxon>
    </lineage>
</organism>
<comment type="caution">
    <text evidence="2">The sequence shown here is derived from an EMBL/GenBank/DDBJ whole genome shotgun (WGS) entry which is preliminary data.</text>
</comment>
<evidence type="ECO:0000256" key="1">
    <source>
        <dbReference type="SAM" id="MobiDB-lite"/>
    </source>
</evidence>
<feature type="region of interest" description="Disordered" evidence="1">
    <location>
        <begin position="76"/>
        <end position="107"/>
    </location>
</feature>
<accession>A0A433T0U9</accession>
<feature type="compositionally biased region" description="Basic and acidic residues" evidence="1">
    <location>
        <begin position="569"/>
        <end position="579"/>
    </location>
</feature>
<dbReference type="OrthoDB" id="6060392at2759"/>
<feature type="compositionally biased region" description="Basic and acidic residues" evidence="1">
    <location>
        <begin position="340"/>
        <end position="353"/>
    </location>
</feature>
<feature type="compositionally biased region" description="Basic and acidic residues" evidence="1">
    <location>
        <begin position="298"/>
        <end position="317"/>
    </location>
</feature>
<feature type="compositionally biased region" description="Low complexity" evidence="1">
    <location>
        <begin position="425"/>
        <end position="460"/>
    </location>
</feature>
<protein>
    <submittedName>
        <fullName evidence="2">Uncharacterized protein</fullName>
    </submittedName>
</protein>
<feature type="region of interest" description="Disordered" evidence="1">
    <location>
        <begin position="787"/>
        <end position="819"/>
    </location>
</feature>
<dbReference type="EMBL" id="RQTK01000765">
    <property type="protein sequence ID" value="RUS75182.1"/>
    <property type="molecule type" value="Genomic_DNA"/>
</dbReference>
<proteinExistence type="predicted"/>
<feature type="compositionally biased region" description="Acidic residues" evidence="1">
    <location>
        <begin position="541"/>
        <end position="568"/>
    </location>
</feature>
<feature type="compositionally biased region" description="Polar residues" evidence="1">
    <location>
        <begin position="635"/>
        <end position="645"/>
    </location>
</feature>
<feature type="region of interest" description="Disordered" evidence="1">
    <location>
        <begin position="533"/>
        <end position="579"/>
    </location>
</feature>
<evidence type="ECO:0000313" key="2">
    <source>
        <dbReference type="EMBL" id="RUS75182.1"/>
    </source>
</evidence>
<dbReference type="Proteomes" id="UP000271974">
    <property type="component" value="Unassembled WGS sequence"/>
</dbReference>
<reference evidence="2 3" key="1">
    <citation type="submission" date="2019-01" db="EMBL/GenBank/DDBJ databases">
        <title>A draft genome assembly of the solar-powered sea slug Elysia chlorotica.</title>
        <authorList>
            <person name="Cai H."/>
            <person name="Li Q."/>
            <person name="Fang X."/>
            <person name="Li J."/>
            <person name="Curtis N.E."/>
            <person name="Altenburger A."/>
            <person name="Shibata T."/>
            <person name="Feng M."/>
            <person name="Maeda T."/>
            <person name="Schwartz J.A."/>
            <person name="Shigenobu S."/>
            <person name="Lundholm N."/>
            <person name="Nishiyama T."/>
            <person name="Yang H."/>
            <person name="Hasebe M."/>
            <person name="Li S."/>
            <person name="Pierce S.K."/>
            <person name="Wang J."/>
        </authorList>
    </citation>
    <scope>NUCLEOTIDE SEQUENCE [LARGE SCALE GENOMIC DNA]</scope>
    <source>
        <strain evidence="2">EC2010</strain>
        <tissue evidence="2">Whole organism of an adult</tissue>
    </source>
</reference>
<gene>
    <name evidence="2" type="ORF">EGW08_017063</name>
</gene>
<feature type="compositionally biased region" description="Basic residues" evidence="1">
    <location>
        <begin position="318"/>
        <end position="333"/>
    </location>
</feature>
<feature type="region of interest" description="Disordered" evidence="1">
    <location>
        <begin position="619"/>
        <end position="652"/>
    </location>
</feature>